<keyword evidence="4" id="KW-1185">Reference proteome</keyword>
<dbReference type="SUPFAM" id="SSF56281">
    <property type="entry name" value="Metallo-hydrolase/oxidoreductase"/>
    <property type="match status" value="1"/>
</dbReference>
<dbReference type="Proteomes" id="UP000041254">
    <property type="component" value="Unassembled WGS sequence"/>
</dbReference>
<evidence type="ECO:0000313" key="4">
    <source>
        <dbReference type="Proteomes" id="UP000041254"/>
    </source>
</evidence>
<proteinExistence type="predicted"/>
<feature type="compositionally biased region" description="Basic and acidic residues" evidence="1">
    <location>
        <begin position="606"/>
        <end position="636"/>
    </location>
</feature>
<dbReference type="InParanoid" id="A0A0G4ELE8"/>
<keyword evidence="2" id="KW-0732">Signal</keyword>
<accession>A0A0G4ELE8</accession>
<feature type="region of interest" description="Disordered" evidence="1">
    <location>
        <begin position="503"/>
        <end position="523"/>
    </location>
</feature>
<evidence type="ECO:0000313" key="3">
    <source>
        <dbReference type="EMBL" id="CEL97777.1"/>
    </source>
</evidence>
<feature type="compositionally biased region" description="Pro residues" evidence="1">
    <location>
        <begin position="511"/>
        <end position="523"/>
    </location>
</feature>
<dbReference type="OrthoDB" id="421671at2759"/>
<evidence type="ECO:0000256" key="1">
    <source>
        <dbReference type="SAM" id="MobiDB-lite"/>
    </source>
</evidence>
<dbReference type="PhylomeDB" id="A0A0G4ELE8"/>
<feature type="chain" id="PRO_5005187283" description="Metallo-beta-lactamase domain-containing protein" evidence="2">
    <location>
        <begin position="20"/>
        <end position="642"/>
    </location>
</feature>
<dbReference type="Gene3D" id="3.60.15.10">
    <property type="entry name" value="Ribonuclease Z/Hydroxyacylglutathione hydrolase-like"/>
    <property type="match status" value="1"/>
</dbReference>
<protein>
    <recommendedName>
        <fullName evidence="5">Metallo-beta-lactamase domain-containing protein</fullName>
    </recommendedName>
</protein>
<dbReference type="PANTHER" id="PTHR33835:SF2">
    <property type="entry name" value="LYSINE-TRNA LIGASE"/>
    <property type="match status" value="1"/>
</dbReference>
<reference evidence="3 4" key="1">
    <citation type="submission" date="2014-11" db="EMBL/GenBank/DDBJ databases">
        <authorList>
            <person name="Zhu J."/>
            <person name="Qi W."/>
            <person name="Song R."/>
        </authorList>
    </citation>
    <scope>NUCLEOTIDE SEQUENCE [LARGE SCALE GENOMIC DNA]</scope>
</reference>
<sequence length="642" mass="70054">MPMLLSFFLTSFPLSNVDAFRLPPSIANNAPFNARRSPSAAAAAASARPRPLVRRIAAGSSSHGRPRPQRQHSVLGYRKTDRERGSDVNVSSSTTTSAINDDRGATDIWPIIESFGGVSKPAGGTDRAAIPPAKASSASSESQSQPSSQPQSQPPSPMRTTPLKKQTDVMEPSERVGLPQPAFADELEPQERERRNQIRGKLTGAFLVGGSVAAVVSALASLDMATSVTMEGFSALASTLEATEMSEVGGLLRDAGGRVVTLWEVVRGPQFVQAVTSMLDRVLSTMAGEGTNVRRVYEEVSKALDAIVASPFRNFFEAATLQYIRNIRPVDEDRYYLSSVAPFTERPTVLEQHADNVYTLTQPLVVAGNPIDHRATVVRISPPRAQEFLVVINPPAPTKECLRQIASLPGVVKYIVVSNTGFEHTAFAADFAKEFEAEVLAPGDLHRSKVEVDRWLSDEVPPEWGSAMEVAVLDGEYFKELVFFHKPSRTLIATDLCAEKGPSKVTTEELPTPPPKSPSLFPPRPRINPFGGLCSMWFGFTEESSMGIPLMVSRVLASPRGANKRLLQRLASWSFDKVLTGHHASPISYGKVKLLERLLVLGDKKEEKDAQAKEKVNKETKEKDKAKDDERLKEPLLLDLNP</sequence>
<dbReference type="VEuPathDB" id="CryptoDB:Vbra_12362"/>
<dbReference type="EMBL" id="CDMY01000255">
    <property type="protein sequence ID" value="CEL97777.1"/>
    <property type="molecule type" value="Genomic_DNA"/>
</dbReference>
<feature type="compositionally biased region" description="Low complexity" evidence="1">
    <location>
        <begin position="128"/>
        <end position="151"/>
    </location>
</feature>
<dbReference type="Pfam" id="PF14234">
    <property type="entry name" value="DUF4336"/>
    <property type="match status" value="1"/>
</dbReference>
<gene>
    <name evidence="3" type="ORF">Vbra_12362</name>
</gene>
<feature type="region of interest" description="Disordered" evidence="1">
    <location>
        <begin position="57"/>
        <end position="102"/>
    </location>
</feature>
<feature type="signal peptide" evidence="2">
    <location>
        <begin position="1"/>
        <end position="19"/>
    </location>
</feature>
<feature type="compositionally biased region" description="Basic and acidic residues" evidence="1">
    <location>
        <begin position="165"/>
        <end position="174"/>
    </location>
</feature>
<evidence type="ECO:0000256" key="2">
    <source>
        <dbReference type="SAM" id="SignalP"/>
    </source>
</evidence>
<feature type="region of interest" description="Disordered" evidence="1">
    <location>
        <begin position="117"/>
        <end position="194"/>
    </location>
</feature>
<evidence type="ECO:0008006" key="5">
    <source>
        <dbReference type="Google" id="ProtNLM"/>
    </source>
</evidence>
<organism evidence="3 4">
    <name type="scientific">Vitrella brassicaformis (strain CCMP3155)</name>
    <dbReference type="NCBI Taxonomy" id="1169540"/>
    <lineage>
        <taxon>Eukaryota</taxon>
        <taxon>Sar</taxon>
        <taxon>Alveolata</taxon>
        <taxon>Colpodellida</taxon>
        <taxon>Vitrellaceae</taxon>
        <taxon>Vitrella</taxon>
    </lineage>
</organism>
<feature type="region of interest" description="Disordered" evidence="1">
    <location>
        <begin position="606"/>
        <end position="642"/>
    </location>
</feature>
<dbReference type="PANTHER" id="PTHR33835">
    <property type="entry name" value="YALI0C07656P"/>
    <property type="match status" value="1"/>
</dbReference>
<dbReference type="InterPro" id="IPR036866">
    <property type="entry name" value="RibonucZ/Hydroxyglut_hydro"/>
</dbReference>
<name>A0A0G4ELE8_VITBC</name>
<dbReference type="AlphaFoldDB" id="A0A0G4ELE8"/>
<dbReference type="InterPro" id="IPR025638">
    <property type="entry name" value="DUF4336"/>
</dbReference>